<evidence type="ECO:0000313" key="2">
    <source>
        <dbReference type="EMBL" id="KAJ7205774.1"/>
    </source>
</evidence>
<reference evidence="2" key="1">
    <citation type="submission" date="2023-03" db="EMBL/GenBank/DDBJ databases">
        <title>Massive genome expansion in bonnet fungi (Mycena s.s.) driven by repeated elements and novel gene families across ecological guilds.</title>
        <authorList>
            <consortium name="Lawrence Berkeley National Laboratory"/>
            <person name="Harder C.B."/>
            <person name="Miyauchi S."/>
            <person name="Viragh M."/>
            <person name="Kuo A."/>
            <person name="Thoen E."/>
            <person name="Andreopoulos B."/>
            <person name="Lu D."/>
            <person name="Skrede I."/>
            <person name="Drula E."/>
            <person name="Henrissat B."/>
            <person name="Morin E."/>
            <person name="Kohler A."/>
            <person name="Barry K."/>
            <person name="LaButti K."/>
            <person name="Morin E."/>
            <person name="Salamov A."/>
            <person name="Lipzen A."/>
            <person name="Mereny Z."/>
            <person name="Hegedus B."/>
            <person name="Baldrian P."/>
            <person name="Stursova M."/>
            <person name="Weitz H."/>
            <person name="Taylor A."/>
            <person name="Grigoriev I.V."/>
            <person name="Nagy L.G."/>
            <person name="Martin F."/>
            <person name="Kauserud H."/>
        </authorList>
    </citation>
    <scope>NUCLEOTIDE SEQUENCE</scope>
    <source>
        <strain evidence="2">9144</strain>
    </source>
</reference>
<comment type="caution">
    <text evidence="2">The sequence shown here is derived from an EMBL/GenBank/DDBJ whole genome shotgun (WGS) entry which is preliminary data.</text>
</comment>
<dbReference type="InterPro" id="IPR024983">
    <property type="entry name" value="CHAT_dom"/>
</dbReference>
<accession>A0AAD6VC92</accession>
<gene>
    <name evidence="2" type="ORF">GGX14DRAFT_644417</name>
</gene>
<dbReference type="Gene3D" id="1.25.40.10">
    <property type="entry name" value="Tetratricopeptide repeat domain"/>
    <property type="match status" value="2"/>
</dbReference>
<protein>
    <submittedName>
        <fullName evidence="2">CHAT domain-containing protein</fullName>
    </submittedName>
</protein>
<dbReference type="Pfam" id="PF12770">
    <property type="entry name" value="CHAT"/>
    <property type="match status" value="1"/>
</dbReference>
<evidence type="ECO:0000313" key="3">
    <source>
        <dbReference type="Proteomes" id="UP001219525"/>
    </source>
</evidence>
<dbReference type="AlphaFoldDB" id="A0AAD6VC92"/>
<organism evidence="2 3">
    <name type="scientific">Mycena pura</name>
    <dbReference type="NCBI Taxonomy" id="153505"/>
    <lineage>
        <taxon>Eukaryota</taxon>
        <taxon>Fungi</taxon>
        <taxon>Dikarya</taxon>
        <taxon>Basidiomycota</taxon>
        <taxon>Agaricomycotina</taxon>
        <taxon>Agaricomycetes</taxon>
        <taxon>Agaricomycetidae</taxon>
        <taxon>Agaricales</taxon>
        <taxon>Marasmiineae</taxon>
        <taxon>Mycenaceae</taxon>
        <taxon>Mycena</taxon>
    </lineage>
</organism>
<evidence type="ECO:0000259" key="1">
    <source>
        <dbReference type="Pfam" id="PF12770"/>
    </source>
</evidence>
<dbReference type="SUPFAM" id="SSF48452">
    <property type="entry name" value="TPR-like"/>
    <property type="match status" value="1"/>
</dbReference>
<dbReference type="EMBL" id="JARJCW010000042">
    <property type="protein sequence ID" value="KAJ7205774.1"/>
    <property type="molecule type" value="Genomic_DNA"/>
</dbReference>
<dbReference type="Proteomes" id="UP001219525">
    <property type="component" value="Unassembled WGS sequence"/>
</dbReference>
<proteinExistence type="predicted"/>
<keyword evidence="3" id="KW-1185">Reference proteome</keyword>
<sequence>MSMIVSVPPHMINAKQNRRDLDGAIRAYDEPIAVYREALIRYPSPHPKRRTALNNLAGVLHRRFKYKKDLKDLDEAIELDREALSLPPPPPKRSHSPDKPVFSFEAKFQTKFKKREHPKELDEVIALRHLADVIQTRFEHRGDPKDLDETIDLNRAILTLHAPPHPNRDQSLQCLASVLETRFTKQGDPKDVDDAIELNRETLVLRPPPHAQRGETLIYLSSVLRMRFKQRRDPKDLDEAIGLNRDSLLIFASPNPHRSRCLMTLGNNLVMMYTHNHDIHTLDNAFEVFQEASEYLSSPPLTRFHHSIFWAKTATRHGHSSSLTAYQVAIQLLPQVAGLHLDLPSRQQILSTIRGATLVSGAASFAVGLGNYNLAVEFLEASRSVFWSQALNLRTSMDDLATREPALASKLRKLSRKLEQASFEDSRDVLADEAHPGRLLSWDDDRRRGQRLNKEWDDTIDSVRTSVPGFEEFMKPKRMVNLQPAAVKGPIVILHCGEDSSNAVIITTLGIVARVLLPKLSERVVKIFAKAIRAATNSSIINVNELLQTSQRTEEPVGDTALSTRLTGKMEGSDRLSNNEVFSHIFKLGCLWEWMVVPVFEALKLKRSSRPSRLWWCPTGPFAFLPIHAAGIYNQENTDCVADYVVSSYTPTITALLDPPAETAPSFKMTVIVQAVSKNHDPLPGATQELEKIVETVPNEWLTSLGDTEPATVKTALNHLRESAIVHFACHGTQDLNQPLDSGLILTDGRLRVLEIMQRPENENTLDLKKHMSLAFLSACETAKGDDTLPDEAMHLAATLLFAGFRGVVATMWTMRDQDGPKIAQTFYQHLFKDCVPNSDPPAFPDLTNAAHALHAAVSKLREEPNIPFHRWVPFVHYGLILRFWNSHFSSTPGSGSKGEKTQITNNID</sequence>
<feature type="domain" description="CHAT" evidence="1">
    <location>
        <begin position="591"/>
        <end position="879"/>
    </location>
</feature>
<dbReference type="InterPro" id="IPR011990">
    <property type="entry name" value="TPR-like_helical_dom_sf"/>
</dbReference>
<name>A0AAD6VC92_9AGAR</name>